<reference evidence="2" key="1">
    <citation type="submission" date="2013-09" db="EMBL/GenBank/DDBJ databases">
        <title>The Genome Sequence of Anopheles maculatus species B.</title>
        <authorList>
            <consortium name="The Broad Institute Genomics Platform"/>
            <person name="Neafsey D.E."/>
            <person name="Besansky N."/>
            <person name="Howell P."/>
            <person name="Walton C."/>
            <person name="Young S.K."/>
            <person name="Zeng Q."/>
            <person name="Gargeya S."/>
            <person name="Fitzgerald M."/>
            <person name="Haas B."/>
            <person name="Abouelleil A."/>
            <person name="Allen A.W."/>
            <person name="Alvarado L."/>
            <person name="Arachchi H.M."/>
            <person name="Berlin A.M."/>
            <person name="Chapman S.B."/>
            <person name="Gainer-Dewar J."/>
            <person name="Goldberg J."/>
            <person name="Griggs A."/>
            <person name="Gujja S."/>
            <person name="Hansen M."/>
            <person name="Howarth C."/>
            <person name="Imamovic A."/>
            <person name="Ireland A."/>
            <person name="Larimer J."/>
            <person name="McCowan C."/>
            <person name="Murphy C."/>
            <person name="Pearson M."/>
            <person name="Poon T.W."/>
            <person name="Priest M."/>
            <person name="Roberts A."/>
            <person name="Saif S."/>
            <person name="Shea T."/>
            <person name="Sisk P."/>
            <person name="Sykes S."/>
            <person name="Wortman J."/>
            <person name="Nusbaum C."/>
            <person name="Birren B."/>
        </authorList>
    </citation>
    <scope>NUCLEOTIDE SEQUENCE [LARGE SCALE GENOMIC DNA]</scope>
    <source>
        <strain evidence="2">maculatus3</strain>
    </source>
</reference>
<dbReference type="AlphaFoldDB" id="A0A182SSE9"/>
<protein>
    <submittedName>
        <fullName evidence="1">Uncharacterized protein</fullName>
    </submittedName>
</protein>
<evidence type="ECO:0000313" key="1">
    <source>
        <dbReference type="EnsemblMetazoa" id="AMAM012471-PA"/>
    </source>
</evidence>
<dbReference type="Proteomes" id="UP000075901">
    <property type="component" value="Unassembled WGS sequence"/>
</dbReference>
<dbReference type="VEuPathDB" id="VectorBase:AMAM012471"/>
<sequence>MVSQYRTFLLSRISEDILEQIIQDETEPQIHFASRVYLSKSTALCAAYRKYCNGLKKADCVLAAYREITVGGGLMEPIGEGRPLLTLQDLEARMVFTKCKPFQLASHGRQWIFGAYRNAERYKSL</sequence>
<proteinExistence type="predicted"/>
<reference evidence="1" key="2">
    <citation type="submission" date="2020-05" db="UniProtKB">
        <authorList>
            <consortium name="EnsemblMetazoa"/>
        </authorList>
    </citation>
    <scope>IDENTIFICATION</scope>
    <source>
        <strain evidence="1">maculatus3</strain>
    </source>
</reference>
<dbReference type="PANTHER" id="PTHR46848:SF1">
    <property type="entry name" value="REGULATOR OF G-PROTEIN SIGNALING 3"/>
    <property type="match status" value="1"/>
</dbReference>
<dbReference type="EnsemblMetazoa" id="AMAM012471-RA">
    <property type="protein sequence ID" value="AMAM012471-PA"/>
    <property type="gene ID" value="AMAM012471"/>
</dbReference>
<dbReference type="PANTHER" id="PTHR46848">
    <property type="entry name" value="REGULATOR OF G-PROTEIN SIGNALING 3"/>
    <property type="match status" value="1"/>
</dbReference>
<accession>A0A182SSE9</accession>
<keyword evidence="2" id="KW-1185">Reference proteome</keyword>
<name>A0A182SSE9_9DIPT</name>
<dbReference type="GO" id="GO:0005634">
    <property type="term" value="C:nucleus"/>
    <property type="evidence" value="ECO:0007669"/>
    <property type="project" value="TreeGrafter"/>
</dbReference>
<evidence type="ECO:0000313" key="2">
    <source>
        <dbReference type="Proteomes" id="UP000075901"/>
    </source>
</evidence>
<organism evidence="1 2">
    <name type="scientific">Anopheles maculatus</name>
    <dbReference type="NCBI Taxonomy" id="74869"/>
    <lineage>
        <taxon>Eukaryota</taxon>
        <taxon>Metazoa</taxon>
        <taxon>Ecdysozoa</taxon>
        <taxon>Arthropoda</taxon>
        <taxon>Hexapoda</taxon>
        <taxon>Insecta</taxon>
        <taxon>Pterygota</taxon>
        <taxon>Neoptera</taxon>
        <taxon>Endopterygota</taxon>
        <taxon>Diptera</taxon>
        <taxon>Nematocera</taxon>
        <taxon>Culicoidea</taxon>
        <taxon>Culicidae</taxon>
        <taxon>Anophelinae</taxon>
        <taxon>Anopheles</taxon>
        <taxon>Anopheles maculatus group</taxon>
    </lineage>
</organism>
<dbReference type="GO" id="GO:0005886">
    <property type="term" value="C:plasma membrane"/>
    <property type="evidence" value="ECO:0007669"/>
    <property type="project" value="TreeGrafter"/>
</dbReference>